<dbReference type="Proteomes" id="UP000625804">
    <property type="component" value="Unassembled WGS sequence"/>
</dbReference>
<accession>A0A8J8GJ09</accession>
<dbReference type="RefSeq" id="WP_173731854.1">
    <property type="nucleotide sequence ID" value="NZ_JABTTE010000019.1"/>
</dbReference>
<feature type="chain" id="PRO_5035206956" evidence="2">
    <location>
        <begin position="32"/>
        <end position="816"/>
    </location>
</feature>
<gene>
    <name evidence="4" type="ORF">HR057_12875</name>
</gene>
<keyword evidence="5" id="KW-1185">Reference proteome</keyword>
<keyword evidence="1 2" id="KW-0732">Signal</keyword>
<feature type="domain" description="SLH" evidence="3">
    <location>
        <begin position="86"/>
        <end position="148"/>
    </location>
</feature>
<protein>
    <submittedName>
        <fullName evidence="4">S-layer homology domain-containing protein</fullName>
    </submittedName>
</protein>
<evidence type="ECO:0000256" key="1">
    <source>
        <dbReference type="ARBA" id="ARBA00022729"/>
    </source>
</evidence>
<dbReference type="InterPro" id="IPR003343">
    <property type="entry name" value="Big_2"/>
</dbReference>
<dbReference type="PROSITE" id="PS51272">
    <property type="entry name" value="SLH"/>
    <property type="match status" value="2"/>
</dbReference>
<organism evidence="4 5">
    <name type="scientific">Calidifontibacillus erzurumensis</name>
    <dbReference type="NCBI Taxonomy" id="2741433"/>
    <lineage>
        <taxon>Bacteria</taxon>
        <taxon>Bacillati</taxon>
        <taxon>Bacillota</taxon>
        <taxon>Bacilli</taxon>
        <taxon>Bacillales</taxon>
        <taxon>Bacillaceae</taxon>
        <taxon>Calidifontibacillus/Schinkia group</taxon>
        <taxon>Calidifontibacillus</taxon>
    </lineage>
</organism>
<reference evidence="4" key="1">
    <citation type="submission" date="2020-06" db="EMBL/GenBank/DDBJ databases">
        <title>A novel thermopfilic bacterium from Erzurum, Turkey.</title>
        <authorList>
            <person name="Adiguzel A."/>
            <person name="Ay H."/>
            <person name="Baltaci M.O."/>
        </authorList>
    </citation>
    <scope>NUCLEOTIDE SEQUENCE</scope>
    <source>
        <strain evidence="4">P2</strain>
    </source>
</reference>
<evidence type="ECO:0000259" key="3">
    <source>
        <dbReference type="PROSITE" id="PS51272"/>
    </source>
</evidence>
<feature type="domain" description="SLH" evidence="3">
    <location>
        <begin position="149"/>
        <end position="209"/>
    </location>
</feature>
<feature type="signal peptide" evidence="2">
    <location>
        <begin position="1"/>
        <end position="31"/>
    </location>
</feature>
<dbReference type="EMBL" id="JABTTE010000019">
    <property type="protein sequence ID" value="NSL52648.1"/>
    <property type="molecule type" value="Genomic_DNA"/>
</dbReference>
<dbReference type="Pfam" id="PF00395">
    <property type="entry name" value="SLH"/>
    <property type="match status" value="2"/>
</dbReference>
<name>A0A8J8GJ09_9BACI</name>
<dbReference type="SUPFAM" id="SSF49373">
    <property type="entry name" value="Invasin/intimin cell-adhesion fragments"/>
    <property type="match status" value="1"/>
</dbReference>
<evidence type="ECO:0000313" key="5">
    <source>
        <dbReference type="Proteomes" id="UP000625804"/>
    </source>
</evidence>
<dbReference type="AlphaFoldDB" id="A0A8J8GJ09"/>
<dbReference type="SMART" id="SM00635">
    <property type="entry name" value="BID_2"/>
    <property type="match status" value="2"/>
</dbReference>
<comment type="caution">
    <text evidence="4">The sequence shown here is derived from an EMBL/GenBank/DDBJ whole genome shotgun (WGS) entry which is preliminary data.</text>
</comment>
<sequence length="816" mass="86945">MSNNTKRFNKFVATATGAAVVATMAAPAANAAWTNTPDWLTDSLQDLVNYGVIDADSTVSATGEVTRGEVALYFARALKLDMENVENPNFADVPTTHKYYNAIAALANAGKMNGTEKGFEPDRVINRAEMASLIVKAFGYEYGNGNNLPFTDLKGAEWAKNAIAGLTDAGIKLGVSETKFAPLSKLTRQDTAAFLWKVMKDQGIDFSKVGALTINEVHAVNPTSIKLVGTALDQLKADQLQIEGNKVVSVTANENKNEAIVVFEKPFVSGQEQLIKFIEKVEGESDKVTEFKFTFTLDIETIEATTVRVDDHTDKQYLGFTINDGQSINVNYLKDSGYTVEFQATKNVFEDASTGELKEEALKINEKFSYKVVIKKDKVVVESQLTEVEVLDFSTFLTSINEVTVSQGDVVVDSSKVTVEDGAVKVQAVKATALNGVTINNPTVTYTSSNPAVATVNALTGEVTPIKPGTVTITITADDAKKEIPLTVVTGAREASKVVATTNNVKLLASKAQTVDLQVVDQYGDEFEGTLSVVSKDNDIATGNGDSAIVDGKATATITAIAKGNTTIEVKAGDKVLSTIPVAVSDDSTVASRKIETVQASADYKLDIVQGSNDKALQLVWNQYNAGGFLIGPETDFAKYTVESSDNTIVKVAADVNGVITVSALKEGTANVVIKEGTVTRETVKITVVDTTPTITEINFEKVEDLTTEGAFTQPVLKPEGIKLSSSDYNAEITKDGTIFVDVDNNDVYEQANDITLGQISALYSGVANDIANLGVNAGSIQGTLASGAKGTIVVKVTRNKEAAAFATSTIKVNVK</sequence>
<evidence type="ECO:0000256" key="2">
    <source>
        <dbReference type="SAM" id="SignalP"/>
    </source>
</evidence>
<proteinExistence type="predicted"/>
<dbReference type="InterPro" id="IPR008964">
    <property type="entry name" value="Invasin/intimin_cell_adhesion"/>
</dbReference>
<dbReference type="InterPro" id="IPR001119">
    <property type="entry name" value="SLH_dom"/>
</dbReference>
<evidence type="ECO:0000313" key="4">
    <source>
        <dbReference type="EMBL" id="NSL52648.1"/>
    </source>
</evidence>
<dbReference type="Gene3D" id="2.60.40.1080">
    <property type="match status" value="1"/>
</dbReference>
<dbReference type="Pfam" id="PF02368">
    <property type="entry name" value="Big_2"/>
    <property type="match status" value="1"/>
</dbReference>